<evidence type="ECO:0000256" key="4">
    <source>
        <dbReference type="ARBA" id="ARBA00022692"/>
    </source>
</evidence>
<dbReference type="InParanoid" id="A0A1Y2PBB6"/>
<organism evidence="9 10">
    <name type="scientific">Tenacibaculum holothuriorum</name>
    <dbReference type="NCBI Taxonomy" id="1635173"/>
    <lineage>
        <taxon>Bacteria</taxon>
        <taxon>Pseudomonadati</taxon>
        <taxon>Bacteroidota</taxon>
        <taxon>Flavobacteriia</taxon>
        <taxon>Flavobacteriales</taxon>
        <taxon>Flavobacteriaceae</taxon>
        <taxon>Tenacibaculum</taxon>
    </lineage>
</organism>
<dbReference type="NCBIfam" id="TIGR03025">
    <property type="entry name" value="EPS_sugtrans"/>
    <property type="match status" value="1"/>
</dbReference>
<keyword evidence="4 7" id="KW-0812">Transmembrane</keyword>
<dbReference type="InterPro" id="IPR017475">
    <property type="entry name" value="EPS_sugar_tfrase"/>
</dbReference>
<keyword evidence="6 7" id="KW-0472">Membrane</keyword>
<dbReference type="OrthoDB" id="9808602at2"/>
<evidence type="ECO:0000256" key="1">
    <source>
        <dbReference type="ARBA" id="ARBA00004141"/>
    </source>
</evidence>
<feature type="transmembrane region" description="Helical" evidence="7">
    <location>
        <begin position="67"/>
        <end position="90"/>
    </location>
</feature>
<comment type="caution">
    <text evidence="9">The sequence shown here is derived from an EMBL/GenBank/DDBJ whole genome shotgun (WGS) entry which is preliminary data.</text>
</comment>
<accession>A0A1Y2PBB6</accession>
<keyword evidence="3 9" id="KW-0808">Transferase</keyword>
<feature type="transmembrane region" description="Helical" evidence="7">
    <location>
        <begin position="36"/>
        <end position="55"/>
    </location>
</feature>
<dbReference type="Pfam" id="PF02397">
    <property type="entry name" value="Bac_transf"/>
    <property type="match status" value="1"/>
</dbReference>
<keyword evidence="10" id="KW-1185">Reference proteome</keyword>
<proteinExistence type="inferred from homology"/>
<evidence type="ECO:0000259" key="8">
    <source>
        <dbReference type="Pfam" id="PF02397"/>
    </source>
</evidence>
<dbReference type="RefSeq" id="WP_086031444.1">
    <property type="nucleotide sequence ID" value="NZ_LAPZ01000015.1"/>
</dbReference>
<dbReference type="Proteomes" id="UP000194221">
    <property type="component" value="Unassembled WGS sequence"/>
</dbReference>
<evidence type="ECO:0000256" key="5">
    <source>
        <dbReference type="ARBA" id="ARBA00022989"/>
    </source>
</evidence>
<evidence type="ECO:0000256" key="7">
    <source>
        <dbReference type="SAM" id="Phobius"/>
    </source>
</evidence>
<dbReference type="AlphaFoldDB" id="A0A1Y2PBB6"/>
<dbReference type="EMBL" id="LAPZ01000015">
    <property type="protein sequence ID" value="OSY87018.1"/>
    <property type="molecule type" value="Genomic_DNA"/>
</dbReference>
<feature type="domain" description="Bacterial sugar transferase" evidence="8">
    <location>
        <begin position="262"/>
        <end position="446"/>
    </location>
</feature>
<dbReference type="PANTHER" id="PTHR30576">
    <property type="entry name" value="COLANIC BIOSYNTHESIS UDP-GLUCOSE LIPID CARRIER TRANSFERASE"/>
    <property type="match status" value="1"/>
</dbReference>
<dbReference type="GO" id="GO:0016020">
    <property type="term" value="C:membrane"/>
    <property type="evidence" value="ECO:0007669"/>
    <property type="project" value="UniProtKB-SubCell"/>
</dbReference>
<evidence type="ECO:0000313" key="10">
    <source>
        <dbReference type="Proteomes" id="UP000194221"/>
    </source>
</evidence>
<feature type="transmembrane region" description="Helical" evidence="7">
    <location>
        <begin position="12"/>
        <end position="30"/>
    </location>
</feature>
<sequence>MIKKEKKRSLLIKPLTVFIDVLIINVIVYFVGDKEYLNFTFLSYITFFWLLLSYYTKFYNVYRYTHITKLLTLLLSHFFVFTLAYLSFFSVFKEGKIINNQVLIYSLIISSIIFIKLFTFFLLKLYRLEGKNYRNIVVLGGINSAKKIENLFNERNDLGYRFFGFFSDKEYKSKSYLGKHDDAFNYIVQNNIDEIYCEFSKFNEKQLINIREFVAKQKLELRIIPKSKAIYSKDFVLEHYGTIPILKPKPLPFERVETHIIKRVFDIIFSLFICIFILSWLLPILAFLVLIDSKGPLFFKQKRDGLNGKQFYCYKLRSMRVNDDADKISATKNDDRVTKIGSFLRKTSLDELPQFFNVLIGDMSTVGPRPHINIQTKKYTNEVENYLIRNSVKPGITGLAQISGYRGEVIKKSDIENRVRLDIFYIENWSFFLDVKIIFQTIFNFLKEEEKAY</sequence>
<gene>
    <name evidence="9" type="ORF">WH52_13210</name>
</gene>
<dbReference type="STRING" id="1635173.WH52_13210"/>
<dbReference type="PANTHER" id="PTHR30576:SF0">
    <property type="entry name" value="UNDECAPRENYL-PHOSPHATE N-ACETYLGALACTOSAMINYL 1-PHOSPHATE TRANSFERASE-RELATED"/>
    <property type="match status" value="1"/>
</dbReference>
<dbReference type="Gene3D" id="3.40.50.720">
    <property type="entry name" value="NAD(P)-binding Rossmann-like Domain"/>
    <property type="match status" value="1"/>
</dbReference>
<evidence type="ECO:0000313" key="9">
    <source>
        <dbReference type="EMBL" id="OSY87018.1"/>
    </source>
</evidence>
<protein>
    <submittedName>
        <fullName evidence="9">Sugar transferase</fullName>
    </submittedName>
</protein>
<evidence type="ECO:0000256" key="3">
    <source>
        <dbReference type="ARBA" id="ARBA00022679"/>
    </source>
</evidence>
<comment type="similarity">
    <text evidence="2">Belongs to the bacterial sugar transferase family.</text>
</comment>
<feature type="transmembrane region" description="Helical" evidence="7">
    <location>
        <begin position="264"/>
        <end position="291"/>
    </location>
</feature>
<keyword evidence="5 7" id="KW-1133">Transmembrane helix</keyword>
<evidence type="ECO:0000256" key="6">
    <source>
        <dbReference type="ARBA" id="ARBA00023136"/>
    </source>
</evidence>
<dbReference type="Pfam" id="PF13727">
    <property type="entry name" value="CoA_binding_3"/>
    <property type="match status" value="1"/>
</dbReference>
<name>A0A1Y2PBB6_9FLAO</name>
<dbReference type="InterPro" id="IPR003362">
    <property type="entry name" value="Bact_transf"/>
</dbReference>
<comment type="subcellular location">
    <subcellularLocation>
        <location evidence="1">Membrane</location>
        <topology evidence="1">Multi-pass membrane protein</topology>
    </subcellularLocation>
</comment>
<feature type="transmembrane region" description="Helical" evidence="7">
    <location>
        <begin position="102"/>
        <end position="123"/>
    </location>
</feature>
<dbReference type="GO" id="GO:0016780">
    <property type="term" value="F:phosphotransferase activity, for other substituted phosphate groups"/>
    <property type="evidence" value="ECO:0007669"/>
    <property type="project" value="TreeGrafter"/>
</dbReference>
<reference evidence="9 10" key="1">
    <citation type="submission" date="2015-03" db="EMBL/GenBank/DDBJ databases">
        <title>Genome sequence of Tenacibaculum sp. S2-2, isolated from intestinal microbiota of sea cucumber, Apostichopus japonicas.</title>
        <authorList>
            <person name="Shao Z."/>
            <person name="Wang L."/>
            <person name="Li X."/>
        </authorList>
    </citation>
    <scope>NUCLEOTIDE SEQUENCE [LARGE SCALE GENOMIC DNA]</scope>
    <source>
        <strain evidence="9 10">S2-2</strain>
    </source>
</reference>
<evidence type="ECO:0000256" key="2">
    <source>
        <dbReference type="ARBA" id="ARBA00006464"/>
    </source>
</evidence>